<dbReference type="Proteomes" id="UP000007882">
    <property type="component" value="Chromosome"/>
</dbReference>
<dbReference type="EMBL" id="AP012319">
    <property type="protein sequence ID" value="BAL90433.1"/>
    <property type="molecule type" value="Genomic_DNA"/>
</dbReference>
<dbReference type="eggNOG" id="COG4549">
    <property type="taxonomic scope" value="Bacteria"/>
</dbReference>
<evidence type="ECO:0000313" key="6">
    <source>
        <dbReference type="Proteomes" id="UP000007882"/>
    </source>
</evidence>
<evidence type="ECO:0000256" key="1">
    <source>
        <dbReference type="SAM" id="MobiDB-lite"/>
    </source>
</evidence>
<gene>
    <name evidence="5" type="ordered locus">AMIS_52130</name>
</gene>
<dbReference type="PATRIC" id="fig|512565.3.peg.5208"/>
<dbReference type="InterPro" id="IPR038507">
    <property type="entry name" value="YcnI-like_sf"/>
</dbReference>
<dbReference type="AlphaFoldDB" id="I0HBP6"/>
<feature type="domain" description="YncI copper-binding" evidence="4">
    <location>
        <begin position="27"/>
        <end position="150"/>
    </location>
</feature>
<dbReference type="InterPro" id="IPR012533">
    <property type="entry name" value="YcnI-copper_dom"/>
</dbReference>
<evidence type="ECO:0000313" key="5">
    <source>
        <dbReference type="EMBL" id="BAL90433.1"/>
    </source>
</evidence>
<feature type="compositionally biased region" description="Low complexity" evidence="1">
    <location>
        <begin position="157"/>
        <end position="172"/>
    </location>
</feature>
<keyword evidence="2" id="KW-0472">Membrane</keyword>
<feature type="compositionally biased region" description="Basic and acidic residues" evidence="1">
    <location>
        <begin position="237"/>
        <end position="249"/>
    </location>
</feature>
<feature type="compositionally biased region" description="Gly residues" evidence="1">
    <location>
        <begin position="173"/>
        <end position="183"/>
    </location>
</feature>
<keyword evidence="2" id="KW-1133">Transmembrane helix</keyword>
<name>I0HBP6_ACTM4</name>
<feature type="compositionally biased region" description="Acidic residues" evidence="1">
    <location>
        <begin position="250"/>
        <end position="263"/>
    </location>
</feature>
<dbReference type="OrthoDB" id="9810871at2"/>
<dbReference type="Pfam" id="PF07987">
    <property type="entry name" value="DUF1775"/>
    <property type="match status" value="1"/>
</dbReference>
<dbReference type="RefSeq" id="WP_014445321.1">
    <property type="nucleotide sequence ID" value="NC_017093.1"/>
</dbReference>
<sequence length="282" mass="28434">MARRAGVLTAVSAAAVFVAAGPAAADVTVSPASAPQGSGANLTFHVTNDGKAPITEVTLRIPADTPIAEVYPLSVDDWAPRISWQKLSRPIEQIHGATPVDQVPSAVTWIAVNGTTIAPGRSADLTVAVGPLPTLSSMGFTVDARYADGSAAPAMPPAALTLTPSDGTAAAGHHGGSTGGGATGTDQTAGLSPAEQAAFDEILDENNGPSVMSIAGWVVAALALAGAGGALLRNRRRPGEPEDRHRAEEEPGGEEPGENETDPAETGREPVTAGTSKWAFKG</sequence>
<feature type="transmembrane region" description="Helical" evidence="2">
    <location>
        <begin position="214"/>
        <end position="232"/>
    </location>
</feature>
<evidence type="ECO:0000259" key="4">
    <source>
        <dbReference type="Pfam" id="PF07987"/>
    </source>
</evidence>
<feature type="chain" id="PRO_5003627599" description="YncI copper-binding domain-containing protein" evidence="3">
    <location>
        <begin position="26"/>
        <end position="282"/>
    </location>
</feature>
<evidence type="ECO:0000256" key="3">
    <source>
        <dbReference type="SAM" id="SignalP"/>
    </source>
</evidence>
<keyword evidence="6" id="KW-1185">Reference proteome</keyword>
<protein>
    <recommendedName>
        <fullName evidence="4">YncI copper-binding domain-containing protein</fullName>
    </recommendedName>
</protein>
<dbReference type="STRING" id="512565.AMIS_52130"/>
<keyword evidence="2" id="KW-0812">Transmembrane</keyword>
<feature type="region of interest" description="Disordered" evidence="1">
    <location>
        <begin position="233"/>
        <end position="282"/>
    </location>
</feature>
<dbReference type="HOGENOM" id="CLU_1021695_0_0_11"/>
<organism evidence="5 6">
    <name type="scientific">Actinoplanes missouriensis (strain ATCC 14538 / DSM 43046 / CBS 188.64 / JCM 3121 / NBRC 102363 / NCIMB 12654 / NRRL B-3342 / UNCC 431)</name>
    <dbReference type="NCBI Taxonomy" id="512565"/>
    <lineage>
        <taxon>Bacteria</taxon>
        <taxon>Bacillati</taxon>
        <taxon>Actinomycetota</taxon>
        <taxon>Actinomycetes</taxon>
        <taxon>Micromonosporales</taxon>
        <taxon>Micromonosporaceae</taxon>
        <taxon>Actinoplanes</taxon>
    </lineage>
</organism>
<feature type="region of interest" description="Disordered" evidence="1">
    <location>
        <begin position="157"/>
        <end position="189"/>
    </location>
</feature>
<evidence type="ECO:0000256" key="2">
    <source>
        <dbReference type="SAM" id="Phobius"/>
    </source>
</evidence>
<dbReference type="Gene3D" id="2.60.40.2230">
    <property type="entry name" value="Uncharacterised protein YcnI-like PF07987, DUF1775"/>
    <property type="match status" value="1"/>
</dbReference>
<feature type="signal peptide" evidence="3">
    <location>
        <begin position="1"/>
        <end position="25"/>
    </location>
</feature>
<proteinExistence type="predicted"/>
<accession>I0HBP6</accession>
<reference evidence="5 6" key="1">
    <citation type="submission" date="2012-02" db="EMBL/GenBank/DDBJ databases">
        <title>Complete genome sequence of Actinoplanes missouriensis 431 (= NBRC 102363).</title>
        <authorList>
            <person name="Ohnishi Y."/>
            <person name="Ishikawa J."/>
            <person name="Sekine M."/>
            <person name="Hosoyama A."/>
            <person name="Harada T."/>
            <person name="Narita H."/>
            <person name="Hata T."/>
            <person name="Konno Y."/>
            <person name="Tutikane K."/>
            <person name="Fujita N."/>
            <person name="Horinouchi S."/>
            <person name="Hayakawa M."/>
        </authorList>
    </citation>
    <scope>NUCLEOTIDE SEQUENCE [LARGE SCALE GENOMIC DNA]</scope>
    <source>
        <strain evidence="6">ATCC 14538 / DSM 43046 / CBS 188.64 / JCM 3121 / NBRC 102363 / NCIMB 12654 / NRRL B-3342 / UNCC 431</strain>
    </source>
</reference>
<keyword evidence="3" id="KW-0732">Signal</keyword>
<dbReference type="KEGG" id="ams:AMIS_52130"/>